<dbReference type="PATRIC" id="fig|1246626.3.peg.122"/>
<organism evidence="2 3">
    <name type="scientific">Shouchella lehensis G1</name>
    <dbReference type="NCBI Taxonomy" id="1246626"/>
    <lineage>
        <taxon>Bacteria</taxon>
        <taxon>Bacillati</taxon>
        <taxon>Bacillota</taxon>
        <taxon>Bacilli</taxon>
        <taxon>Bacillales</taxon>
        <taxon>Bacillaceae</taxon>
        <taxon>Shouchella</taxon>
    </lineage>
</organism>
<dbReference type="eggNOG" id="ENOG5032WGC">
    <property type="taxonomic scope" value="Bacteria"/>
</dbReference>
<dbReference type="AlphaFoldDB" id="A0A060LRF3"/>
<keyword evidence="1" id="KW-0812">Transmembrane</keyword>
<feature type="transmembrane region" description="Helical" evidence="1">
    <location>
        <begin position="208"/>
        <end position="228"/>
    </location>
</feature>
<proteinExistence type="predicted"/>
<dbReference type="EMBL" id="CP003923">
    <property type="protein sequence ID" value="AIC92747.1"/>
    <property type="molecule type" value="Genomic_DNA"/>
</dbReference>
<feature type="transmembrane region" description="Helical" evidence="1">
    <location>
        <begin position="118"/>
        <end position="136"/>
    </location>
</feature>
<name>A0A060LRF3_9BACI</name>
<protein>
    <recommendedName>
        <fullName evidence="4">DUF2812 domain-containing protein</fullName>
    </recommendedName>
</protein>
<dbReference type="STRING" id="1246626.BleG1_0132"/>
<dbReference type="Pfam" id="PF11193">
    <property type="entry name" value="DUF2812"/>
    <property type="match status" value="1"/>
</dbReference>
<evidence type="ECO:0000313" key="3">
    <source>
        <dbReference type="Proteomes" id="UP000027142"/>
    </source>
</evidence>
<keyword evidence="1" id="KW-0472">Membrane</keyword>
<dbReference type="OrthoDB" id="1928173at2"/>
<feature type="transmembrane region" description="Helical" evidence="1">
    <location>
        <begin position="179"/>
        <end position="202"/>
    </location>
</feature>
<reference evidence="2 3" key="1">
    <citation type="journal article" date="2014" name="Gene">
        <title>A comparative genomic analysis of the alkalitolerant soil bacterium Bacillus lehensis G1.</title>
        <authorList>
            <person name="Noor Y.M."/>
            <person name="Samsulrizal N.H."/>
            <person name="Jema'on N.A."/>
            <person name="Low K.O."/>
            <person name="Ramli A.N."/>
            <person name="Alias N.I."/>
            <person name="Damis S.I."/>
            <person name="Fuzi S.F."/>
            <person name="Isa M.N."/>
            <person name="Murad A.M."/>
            <person name="Raih M.F."/>
            <person name="Bakar F.D."/>
            <person name="Najimudin N."/>
            <person name="Mahadi N.M."/>
            <person name="Illias R.M."/>
        </authorList>
    </citation>
    <scope>NUCLEOTIDE SEQUENCE [LARGE SCALE GENOMIC DNA]</scope>
    <source>
        <strain evidence="2 3">G1</strain>
    </source>
</reference>
<accession>A0A060LRF3</accession>
<evidence type="ECO:0000313" key="2">
    <source>
        <dbReference type="EMBL" id="AIC92747.1"/>
    </source>
</evidence>
<gene>
    <name evidence="2" type="ORF">BleG1_0132</name>
</gene>
<dbReference type="KEGG" id="ble:BleG1_0132"/>
<dbReference type="HOGENOM" id="CLU_097453_0_0_9"/>
<evidence type="ECO:0000256" key="1">
    <source>
        <dbReference type="SAM" id="Phobius"/>
    </source>
</evidence>
<feature type="transmembrane region" description="Helical" evidence="1">
    <location>
        <begin position="142"/>
        <end position="167"/>
    </location>
</feature>
<dbReference type="RefSeq" id="WP_038475958.1">
    <property type="nucleotide sequence ID" value="NZ_CP003923.1"/>
</dbReference>
<keyword evidence="1" id="KW-1133">Transmembrane helix</keyword>
<sequence>MSHTKYITSGGLAFAEERDMEKLRRYSLKGWHVKSFAFMGYLLEKGQSDDYIYSVDYRTLKEEEREEYVDLLASSGWTLVSSNSDIHLFRALPGTKPIYSDRETVVEKHQHLGNPLKWIALSLLVLTAITWTGFSLSSGVPMISFAIAAISLSAITIPILWTILTIFKNKWVVEEKHRLVAMTRAIVPLFLVGCLLFIFYSSNLNNPMGILFSMVAGAIIVPTTIWIIQSLLQNRKGKKA</sequence>
<dbReference type="Proteomes" id="UP000027142">
    <property type="component" value="Chromosome"/>
</dbReference>
<evidence type="ECO:0008006" key="4">
    <source>
        <dbReference type="Google" id="ProtNLM"/>
    </source>
</evidence>
<keyword evidence="3" id="KW-1185">Reference proteome</keyword>
<dbReference type="InterPro" id="IPR021359">
    <property type="entry name" value="DUF2812"/>
</dbReference>